<dbReference type="Gene3D" id="3.10.20.370">
    <property type="match status" value="1"/>
</dbReference>
<evidence type="ECO:0000313" key="9">
    <source>
        <dbReference type="Proteomes" id="UP001159363"/>
    </source>
</evidence>
<keyword evidence="2" id="KW-0548">Nucleotidyltransferase</keyword>
<accession>A0ABQ9GRM2</accession>
<keyword evidence="3" id="KW-0540">Nuclease</keyword>
<keyword evidence="5" id="KW-0378">Hydrolase</keyword>
<gene>
    <name evidence="8" type="ORF">PR048_025534</name>
</gene>
<dbReference type="Proteomes" id="UP001159363">
    <property type="component" value="Chromosome 9"/>
</dbReference>
<organism evidence="8 9">
    <name type="scientific">Dryococelus australis</name>
    <dbReference type="NCBI Taxonomy" id="614101"/>
    <lineage>
        <taxon>Eukaryota</taxon>
        <taxon>Metazoa</taxon>
        <taxon>Ecdysozoa</taxon>
        <taxon>Arthropoda</taxon>
        <taxon>Hexapoda</taxon>
        <taxon>Insecta</taxon>
        <taxon>Pterygota</taxon>
        <taxon>Neoptera</taxon>
        <taxon>Polyneoptera</taxon>
        <taxon>Phasmatodea</taxon>
        <taxon>Verophasmatodea</taxon>
        <taxon>Anareolatae</taxon>
        <taxon>Phasmatidae</taxon>
        <taxon>Eurycanthinae</taxon>
        <taxon>Dryococelus</taxon>
    </lineage>
</organism>
<keyword evidence="1" id="KW-0808">Transferase</keyword>
<dbReference type="InterPro" id="IPR041373">
    <property type="entry name" value="RT_RNaseH"/>
</dbReference>
<dbReference type="EMBL" id="JARBHB010000010">
    <property type="protein sequence ID" value="KAJ8874668.1"/>
    <property type="molecule type" value="Genomic_DNA"/>
</dbReference>
<dbReference type="PANTHER" id="PTHR37984">
    <property type="entry name" value="PROTEIN CBG26694"/>
    <property type="match status" value="1"/>
</dbReference>
<keyword evidence="4" id="KW-0255">Endonuclease</keyword>
<evidence type="ECO:0000259" key="7">
    <source>
        <dbReference type="Pfam" id="PF17917"/>
    </source>
</evidence>
<keyword evidence="9" id="KW-1185">Reference proteome</keyword>
<dbReference type="InterPro" id="IPR050951">
    <property type="entry name" value="Retrovirus_Pol_polyprotein"/>
</dbReference>
<evidence type="ECO:0000256" key="4">
    <source>
        <dbReference type="ARBA" id="ARBA00022759"/>
    </source>
</evidence>
<comment type="caution">
    <text evidence="8">The sequence shown here is derived from an EMBL/GenBank/DDBJ whole genome shotgun (WGS) entry which is preliminary data.</text>
</comment>
<protein>
    <recommendedName>
        <fullName evidence="7">Reverse transcriptase RNase H-like domain-containing protein</fullName>
    </recommendedName>
</protein>
<proteinExistence type="predicted"/>
<name>A0ABQ9GRM2_9NEOP</name>
<dbReference type="SUPFAM" id="SSF56672">
    <property type="entry name" value="DNA/RNA polymerases"/>
    <property type="match status" value="1"/>
</dbReference>
<dbReference type="PANTHER" id="PTHR37984:SF8">
    <property type="entry name" value="CCHC-TYPE DOMAIN-CONTAINING PROTEIN"/>
    <property type="match status" value="1"/>
</dbReference>
<evidence type="ECO:0000256" key="2">
    <source>
        <dbReference type="ARBA" id="ARBA00022695"/>
    </source>
</evidence>
<dbReference type="InterPro" id="IPR043502">
    <property type="entry name" value="DNA/RNA_pol_sf"/>
</dbReference>
<feature type="domain" description="Reverse transcriptase RNase H-like" evidence="7">
    <location>
        <begin position="53"/>
        <end position="148"/>
    </location>
</feature>
<evidence type="ECO:0000256" key="5">
    <source>
        <dbReference type="ARBA" id="ARBA00022801"/>
    </source>
</evidence>
<evidence type="ECO:0000256" key="6">
    <source>
        <dbReference type="ARBA" id="ARBA00022918"/>
    </source>
</evidence>
<evidence type="ECO:0000256" key="1">
    <source>
        <dbReference type="ARBA" id="ARBA00022679"/>
    </source>
</evidence>
<evidence type="ECO:0000256" key="3">
    <source>
        <dbReference type="ARBA" id="ARBA00022722"/>
    </source>
</evidence>
<sequence>MSHILRGMKRVECSMDILIHAATKEELEAITQEAIYKLKQARLNPNAILRYYDHTKPVTLSVDSSSHLVTSVLLQGNQPVCYASKSLSKAQLNYSQVEKEALTILVACKKVHEYIWGNQNVLIESDHKPLEAIFKKPRLYVPAMLQRILFEVLQCNPIVSYKMDRNQTATTVQNQTYDMQVVITMSKESVCDLKEAIDASAKLSNIRHTILNGWPTKHNLLCKDIQKYWTYR</sequence>
<reference evidence="8 9" key="1">
    <citation type="submission" date="2023-02" db="EMBL/GenBank/DDBJ databases">
        <title>LHISI_Scaffold_Assembly.</title>
        <authorList>
            <person name="Stuart O.P."/>
            <person name="Cleave R."/>
            <person name="Magrath M.J.L."/>
            <person name="Mikheyev A.S."/>
        </authorList>
    </citation>
    <scope>NUCLEOTIDE SEQUENCE [LARGE SCALE GENOMIC DNA]</scope>
    <source>
        <strain evidence="8">Daus_M_001</strain>
        <tissue evidence="8">Leg muscle</tissue>
    </source>
</reference>
<keyword evidence="6" id="KW-0695">RNA-directed DNA polymerase</keyword>
<evidence type="ECO:0000313" key="8">
    <source>
        <dbReference type="EMBL" id="KAJ8874668.1"/>
    </source>
</evidence>
<dbReference type="Pfam" id="PF17917">
    <property type="entry name" value="RT_RNaseH"/>
    <property type="match status" value="1"/>
</dbReference>